<accession>A0A0N9M685</accession>
<protein>
    <submittedName>
        <fullName evidence="1">Phage protein</fullName>
    </submittedName>
</protein>
<dbReference type="Pfam" id="PF06995">
    <property type="entry name" value="Phage_P2_GpU"/>
    <property type="match status" value="1"/>
</dbReference>
<reference evidence="1" key="2">
    <citation type="submission" date="2015-01" db="EMBL/GenBank/DDBJ databases">
        <authorList>
            <person name="Xiang T."/>
            <person name="Song Y."/>
            <person name="Huang L."/>
            <person name="Wang B."/>
            <person name="Wu P."/>
        </authorList>
    </citation>
    <scope>NUCLEOTIDE SEQUENCE</scope>
    <source>
        <strain evidence="1">BW11M1</strain>
    </source>
</reference>
<sequence>MTYLEQLQATLHALVKAGEAGRRRADAMLDPMNDAIVHIQGAVGELEGLPVVGPIIGAKLQRTMRAITNAQARVAKVVAKYDQAVAVVRQVRDRIDGFAAHAAKAGAAIRRVVGEVRSTVNGVLSTLGFAPEATPAAEAVKPFPHLLVLQPLKAGAAPYYFNLDTAAFDQLRRQTRFRWAGQERLSRASAQQAVSLGEESINIRGAIFPGFKGGLGQLQTLRSIGRQLLPLSLTTGYGEVLGTWCLTSIEEEQSVLLAGGIPRKQGFSLEFVSYGQDLHNV</sequence>
<dbReference type="EMBL" id="KP698091">
    <property type="protein sequence ID" value="ALG76533.1"/>
    <property type="molecule type" value="Genomic_DNA"/>
</dbReference>
<organism evidence="1">
    <name type="scientific">Pseudomonas putida</name>
    <name type="common">Arthrobacter siderocapsulatus</name>
    <dbReference type="NCBI Taxonomy" id="303"/>
    <lineage>
        <taxon>Bacteria</taxon>
        <taxon>Pseudomonadati</taxon>
        <taxon>Pseudomonadota</taxon>
        <taxon>Gammaproteobacteria</taxon>
        <taxon>Pseudomonadales</taxon>
        <taxon>Pseudomonadaceae</taxon>
        <taxon>Pseudomonas</taxon>
    </lineage>
</organism>
<name>A0A0N9M685_PSEPU</name>
<gene>
    <name evidence="1" type="primary">ptbO</name>
</gene>
<dbReference type="AlphaFoldDB" id="A0A0N9M685"/>
<dbReference type="InterPro" id="IPR009734">
    <property type="entry name" value="Myoviridae_GpU"/>
</dbReference>
<dbReference type="InterPro" id="IPR014458">
    <property type="entry name" value="Unchr_Phage_P2-GpU-fusion"/>
</dbReference>
<evidence type="ECO:0000313" key="1">
    <source>
        <dbReference type="EMBL" id="ALG76533.1"/>
    </source>
</evidence>
<proteinExistence type="predicted"/>
<dbReference type="PIRSF" id="PIRSF011237">
    <property type="entry name" value="UP2"/>
    <property type="match status" value="1"/>
</dbReference>
<reference evidence="1" key="1">
    <citation type="journal article" date="2015" name="Genome Biol. Evol.">
        <title>Different Ancestries of R Tailocins in Rhizospheric Pseudomonas Isolates.</title>
        <authorList>
            <person name="Ghequire M.G."/>
            <person name="Dillen Y."/>
            <person name="Lambrichts I."/>
            <person name="Proost P."/>
            <person name="Wattiez R."/>
            <person name="De Mot R."/>
        </authorList>
    </citation>
    <scope>NUCLEOTIDE SEQUENCE</scope>
    <source>
        <strain evidence="1">BW11M1</strain>
    </source>
</reference>